<organism evidence="1 2">
    <name type="scientific">Mycolicibacterium arenosum</name>
    <dbReference type="NCBI Taxonomy" id="2952157"/>
    <lineage>
        <taxon>Bacteria</taxon>
        <taxon>Bacillati</taxon>
        <taxon>Actinomycetota</taxon>
        <taxon>Actinomycetes</taxon>
        <taxon>Mycobacteriales</taxon>
        <taxon>Mycobacteriaceae</taxon>
        <taxon>Mycolicibacterium</taxon>
    </lineage>
</organism>
<evidence type="ECO:0000313" key="2">
    <source>
        <dbReference type="Proteomes" id="UP001651690"/>
    </source>
</evidence>
<gene>
    <name evidence="1" type="ORF">NM203_22595</name>
</gene>
<name>A0ABT1M737_9MYCO</name>
<protein>
    <submittedName>
        <fullName evidence="1">SRPBCC family protein</fullName>
    </submittedName>
</protein>
<dbReference type="Pfam" id="PF10604">
    <property type="entry name" value="Polyketide_cyc2"/>
    <property type="match status" value="1"/>
</dbReference>
<dbReference type="InterPro" id="IPR023393">
    <property type="entry name" value="START-like_dom_sf"/>
</dbReference>
<dbReference type="InterPro" id="IPR019587">
    <property type="entry name" value="Polyketide_cyclase/dehydratase"/>
</dbReference>
<keyword evidence="2" id="KW-1185">Reference proteome</keyword>
<accession>A0ABT1M737</accession>
<comment type="caution">
    <text evidence="1">The sequence shown here is derived from an EMBL/GenBank/DDBJ whole genome shotgun (WGS) entry which is preliminary data.</text>
</comment>
<proteinExistence type="predicted"/>
<reference evidence="1 2" key="1">
    <citation type="submission" date="2022-06" db="EMBL/GenBank/DDBJ databases">
        <title>Mycolicibacterium sp. CAU 1645 isolated from seawater.</title>
        <authorList>
            <person name="Kim W."/>
        </authorList>
    </citation>
    <scope>NUCLEOTIDE SEQUENCE [LARGE SCALE GENOMIC DNA]</scope>
    <source>
        <strain evidence="1 2">CAU 1645</strain>
    </source>
</reference>
<dbReference type="RefSeq" id="WP_255062708.1">
    <property type="nucleotide sequence ID" value="NZ_JANDBD010000010.1"/>
</dbReference>
<evidence type="ECO:0000313" key="1">
    <source>
        <dbReference type="EMBL" id="MCP9274983.1"/>
    </source>
</evidence>
<dbReference type="Gene3D" id="3.30.530.20">
    <property type="match status" value="1"/>
</dbReference>
<dbReference type="EMBL" id="JANDBD010000010">
    <property type="protein sequence ID" value="MCP9274983.1"/>
    <property type="molecule type" value="Genomic_DNA"/>
</dbReference>
<dbReference type="Proteomes" id="UP001651690">
    <property type="component" value="Unassembled WGS sequence"/>
</dbReference>
<dbReference type="SUPFAM" id="SSF55961">
    <property type="entry name" value="Bet v1-like"/>
    <property type="match status" value="1"/>
</dbReference>
<sequence length="167" mass="18811">MIEANGPAMKWTESIVVARPREQVHAAIADEHRLMEWSAWPKATGFSCAVDGDGTSIGSAIVFRDRAGTEQGRQLLTRVATDRVEYRLRNRGPFGREMTPEVDFRLEALDDTRTRVHLDFRAAAPLPPGARHLAEAILGRRVRRLHVEDLEGLKAHVETSRPREPEK</sequence>